<dbReference type="GO" id="GO:0006935">
    <property type="term" value="P:chemotaxis"/>
    <property type="evidence" value="ECO:0007669"/>
    <property type="project" value="UniProtKB-KW"/>
</dbReference>
<dbReference type="InterPro" id="IPR013587">
    <property type="entry name" value="Nitrate/nitrite_sensing"/>
</dbReference>
<name>A0A6L4WUJ2_9BACT</name>
<proteinExistence type="inferred from homology"/>
<feature type="domain" description="Methyl-accepting transducer" evidence="6">
    <location>
        <begin position="491"/>
        <end position="723"/>
    </location>
</feature>
<dbReference type="PROSITE" id="PS50111">
    <property type="entry name" value="CHEMOTAXIS_TRANSDUC_2"/>
    <property type="match status" value="1"/>
</dbReference>
<dbReference type="Pfam" id="PF00015">
    <property type="entry name" value="MCPsignal"/>
    <property type="match status" value="1"/>
</dbReference>
<dbReference type="AlphaFoldDB" id="A0A6L4WUJ2"/>
<keyword evidence="3" id="KW-0807">Transducer</keyword>
<dbReference type="Proteomes" id="UP000472839">
    <property type="component" value="Unassembled WGS sequence"/>
</dbReference>
<keyword evidence="5" id="KW-1133">Transmembrane helix</keyword>
<dbReference type="PANTHER" id="PTHR43531">
    <property type="entry name" value="PROTEIN ICFG"/>
    <property type="match status" value="1"/>
</dbReference>
<evidence type="ECO:0000256" key="2">
    <source>
        <dbReference type="ARBA" id="ARBA00029447"/>
    </source>
</evidence>
<evidence type="ECO:0000313" key="8">
    <source>
        <dbReference type="Proteomes" id="UP000472839"/>
    </source>
</evidence>
<dbReference type="SMART" id="SM00283">
    <property type="entry name" value="MA"/>
    <property type="match status" value="1"/>
</dbReference>
<evidence type="ECO:0000256" key="5">
    <source>
        <dbReference type="SAM" id="Phobius"/>
    </source>
</evidence>
<keyword evidence="5" id="KW-0472">Membrane</keyword>
<accession>A0A6L4WUJ2</accession>
<dbReference type="InterPro" id="IPR004089">
    <property type="entry name" value="MCPsignal_dom"/>
</dbReference>
<dbReference type="SUPFAM" id="SSF58104">
    <property type="entry name" value="Methyl-accepting chemotaxis protein (MCP) signaling domain"/>
    <property type="match status" value="1"/>
</dbReference>
<comment type="caution">
    <text evidence="7">The sequence shown here is derived from an EMBL/GenBank/DDBJ whole genome shotgun (WGS) entry which is preliminary data.</text>
</comment>
<dbReference type="RefSeq" id="WP_152240985.1">
    <property type="nucleotide sequence ID" value="NZ_WFKI01000032.1"/>
</dbReference>
<keyword evidence="4" id="KW-0175">Coiled coil</keyword>
<dbReference type="GO" id="GO:0007165">
    <property type="term" value="P:signal transduction"/>
    <property type="evidence" value="ECO:0007669"/>
    <property type="project" value="UniProtKB-KW"/>
</dbReference>
<dbReference type="InterPro" id="IPR051310">
    <property type="entry name" value="MCP_chemotaxis"/>
</dbReference>
<feature type="coiled-coil region" evidence="4">
    <location>
        <begin position="467"/>
        <end position="530"/>
    </location>
</feature>
<evidence type="ECO:0000256" key="3">
    <source>
        <dbReference type="PROSITE-ProRule" id="PRU00284"/>
    </source>
</evidence>
<dbReference type="EMBL" id="WFKK01000007">
    <property type="protein sequence ID" value="KAB7890162.1"/>
    <property type="molecule type" value="Genomic_DNA"/>
</dbReference>
<keyword evidence="5" id="KW-0812">Transmembrane</keyword>
<comment type="similarity">
    <text evidence="2">Belongs to the methyl-accepting chemotaxis (MCP) protein family.</text>
</comment>
<dbReference type="CDD" id="cd11386">
    <property type="entry name" value="MCP_signal"/>
    <property type="match status" value="1"/>
</dbReference>
<feature type="transmembrane region" description="Helical" evidence="5">
    <location>
        <begin position="307"/>
        <end position="329"/>
    </location>
</feature>
<evidence type="ECO:0000256" key="1">
    <source>
        <dbReference type="ARBA" id="ARBA00022500"/>
    </source>
</evidence>
<dbReference type="Pfam" id="PF08376">
    <property type="entry name" value="NIT"/>
    <property type="match status" value="1"/>
</dbReference>
<gene>
    <name evidence="7" type="ORF">GBG19_04090</name>
</gene>
<feature type="coiled-coil region" evidence="4">
    <location>
        <begin position="621"/>
        <end position="652"/>
    </location>
</feature>
<evidence type="ECO:0000259" key="6">
    <source>
        <dbReference type="PROSITE" id="PS50111"/>
    </source>
</evidence>
<evidence type="ECO:0000313" key="7">
    <source>
        <dbReference type="EMBL" id="KAB7890162.1"/>
    </source>
</evidence>
<organism evidence="7 8">
    <name type="scientific">Poseidonibacter ostreae</name>
    <dbReference type="NCBI Taxonomy" id="2654171"/>
    <lineage>
        <taxon>Bacteria</taxon>
        <taxon>Pseudomonadati</taxon>
        <taxon>Campylobacterota</taxon>
        <taxon>Epsilonproteobacteria</taxon>
        <taxon>Campylobacterales</taxon>
        <taxon>Arcobacteraceae</taxon>
        <taxon>Poseidonibacter</taxon>
    </lineage>
</organism>
<dbReference type="PANTHER" id="PTHR43531:SF11">
    <property type="entry name" value="METHYL-ACCEPTING CHEMOTAXIS PROTEIN 3"/>
    <property type="match status" value="1"/>
</dbReference>
<dbReference type="Gene3D" id="1.10.287.950">
    <property type="entry name" value="Methyl-accepting chemotaxis protein"/>
    <property type="match status" value="1"/>
</dbReference>
<dbReference type="GO" id="GO:0004888">
    <property type="term" value="F:transmembrane signaling receptor activity"/>
    <property type="evidence" value="ECO:0007669"/>
    <property type="project" value="TreeGrafter"/>
</dbReference>
<keyword evidence="1" id="KW-0145">Chemotaxis</keyword>
<evidence type="ECO:0000256" key="4">
    <source>
        <dbReference type="SAM" id="Coils"/>
    </source>
</evidence>
<sequence>MISNLSIKNKLMLLVIIPLIIVVLSTAKLLHSSYSRVTELNALDKIVILSTKIGALVHETQKERGMTAGFVGSKGKKFVEKLPKQRKLVDSKRKDFFNELKIVDINSYSKEFASNMDLMINKLDKLDALRNKVSSLDIKGSDAIAFYTNFNALSLNAISSITKLSNDAEVSQDLVSYMNFLLSKERAGVERAVLTNTFARDNFSNGMKEKFFTLVAQQNAYMDSFLKVARDNAASFYKKTLQGEAVIEVSKMRRIAAEKNDTFGIDASYWFSQITSKINLLKKVENFLSDSLIKTITKQYNSAKTNMIIFGSMGLLGIFITILFARVILNKIIKDVESLKVGLDNFFSFINFEKTDIKEINIDSNDELGLMAKQIDKNIIKTKENFALDKELILNTMSVTNEINKGNLDNKISVNSNNPALNELKEIINQMISTLNINLNNIIKVLDSYSNLDYRAKLETSNFEGTIKKLESNVNILRDSITKMLVENKNDGLVLNENSEILSTNMRDISNAANTQAASLEETAASLEEITSNMTNSTQTVQKMAEYGKRVKESVGLGEELANNTSSSMIAINNETTSISDAITVIDQIAFQTNILSLNAAVEAATAGEAGKGFAVVAQEVRNLASRSAEAAKEIKQLVENAQEKANDGKNIADKMIDGYKQLNENITYTLELINDVNASSKEQTTGIVQINDAINNLDQITQQNAQNASSADRIAQKTKEISNIIVANVNAKEFDGKS</sequence>
<protein>
    <submittedName>
        <fullName evidence="7">Chemotaxis protein</fullName>
    </submittedName>
</protein>
<dbReference type="GO" id="GO:0005886">
    <property type="term" value="C:plasma membrane"/>
    <property type="evidence" value="ECO:0007669"/>
    <property type="project" value="TreeGrafter"/>
</dbReference>
<reference evidence="7 8" key="1">
    <citation type="submission" date="2019-10" db="EMBL/GenBank/DDBJ databases">
        <title>Poseidonibacter ostreae sp. nov., isolated from the gut of the Ostrea denselamellosa.</title>
        <authorList>
            <person name="Choi A."/>
        </authorList>
    </citation>
    <scope>NUCLEOTIDE SEQUENCE [LARGE SCALE GENOMIC DNA]</scope>
    <source>
        <strain evidence="7 8">SJOD-M-33</strain>
    </source>
</reference>